<organism evidence="1 2">
    <name type="scientific">Desulfotalea psychrophila (strain LSv54 / DSM 12343)</name>
    <dbReference type="NCBI Taxonomy" id="177439"/>
    <lineage>
        <taxon>Bacteria</taxon>
        <taxon>Pseudomonadati</taxon>
        <taxon>Thermodesulfobacteriota</taxon>
        <taxon>Desulfobulbia</taxon>
        <taxon>Desulfobulbales</taxon>
        <taxon>Desulfocapsaceae</taxon>
        <taxon>Desulfotalea</taxon>
    </lineage>
</organism>
<protein>
    <submittedName>
        <fullName evidence="1">Uncharacterized protein</fullName>
    </submittedName>
</protein>
<reference evidence="2" key="1">
    <citation type="journal article" date="2004" name="Environ. Microbiol.">
        <title>The genome of Desulfotalea psychrophila, a sulfate-reducing bacterium from permanently cold Arctic sediments.</title>
        <authorList>
            <person name="Rabus R."/>
            <person name="Ruepp A."/>
            <person name="Frickey T."/>
            <person name="Rattei T."/>
            <person name="Fartmann B."/>
            <person name="Stark M."/>
            <person name="Bauer M."/>
            <person name="Zibat A."/>
            <person name="Lombardot T."/>
            <person name="Becker I."/>
            <person name="Amann J."/>
            <person name="Gellner K."/>
            <person name="Teeling H."/>
            <person name="Leuschner W.D."/>
            <person name="Gloeckner F.-O."/>
            <person name="Lupas A.N."/>
            <person name="Amann R."/>
            <person name="Klenk H.-P."/>
        </authorList>
    </citation>
    <scope>NUCLEOTIDE SEQUENCE [LARGE SCALE GENOMIC DNA]</scope>
    <source>
        <strain evidence="2">DSM 12343 / LSv54</strain>
    </source>
</reference>
<dbReference type="Proteomes" id="UP000000602">
    <property type="component" value="Chromosome"/>
</dbReference>
<keyword evidence="2" id="KW-1185">Reference proteome</keyword>
<accession>Q6ALQ2</accession>
<dbReference type="KEGG" id="dps:DP1994"/>
<name>Q6ALQ2_DESPS</name>
<dbReference type="HOGENOM" id="CLU_1347096_0_0_7"/>
<evidence type="ECO:0000313" key="1">
    <source>
        <dbReference type="EMBL" id="CAG36723.1"/>
    </source>
</evidence>
<dbReference type="EMBL" id="CR522870">
    <property type="protein sequence ID" value="CAG36723.1"/>
    <property type="molecule type" value="Genomic_DNA"/>
</dbReference>
<gene>
    <name evidence="1" type="ordered locus">DP1994</name>
</gene>
<dbReference type="AlphaFoldDB" id="Q6ALQ2"/>
<sequence length="203" mass="22936">MDMLNTSMSFQKLPTGERNFHFADGTHIRTYIRYGLSYADIWVPMKGVGGGKPCLCDECFANVNFAVCRIVSKYDYSLDTPMGYEGDNVRYNLEVCNKSSVPCVGYKYVSYEKCMITDFINIISDEEAGAGSEENPGYIKCGLVLLFGFDPEQMGTEPVAAPDSADKPKRDKDYMSSRIAPLYKVLPLFEKIPEWVFKNRPCR</sequence>
<dbReference type="STRING" id="177439.DP1994"/>
<evidence type="ECO:0000313" key="2">
    <source>
        <dbReference type="Proteomes" id="UP000000602"/>
    </source>
</evidence>
<proteinExistence type="predicted"/>